<protein>
    <recommendedName>
        <fullName evidence="4">DDE-1 domain-containing protein</fullName>
    </recommendedName>
</protein>
<dbReference type="AlphaFoldDB" id="A0A5K1UCF5"/>
<feature type="coiled-coil region" evidence="1">
    <location>
        <begin position="306"/>
        <end position="343"/>
    </location>
</feature>
<name>A0A5K1UCF5_ENTHI</name>
<evidence type="ECO:0008006" key="4">
    <source>
        <dbReference type="Google" id="ProtNLM"/>
    </source>
</evidence>
<evidence type="ECO:0000256" key="1">
    <source>
        <dbReference type="SAM" id="Coils"/>
    </source>
</evidence>
<keyword evidence="1" id="KW-0175">Coiled coil</keyword>
<evidence type="ECO:0000313" key="2">
    <source>
        <dbReference type="EMBL" id="GAT93644.1"/>
    </source>
</evidence>
<reference evidence="2 3" key="1">
    <citation type="submission" date="2016-05" db="EMBL/GenBank/DDBJ databases">
        <title>First whole genome sequencing of Entamoeba histolytica HM1:IMSS-clone-6.</title>
        <authorList>
            <person name="Mukherjee Avik.K."/>
            <person name="Izumyama S."/>
            <person name="Nakada-Tsukui K."/>
            <person name="Nozaki T."/>
        </authorList>
    </citation>
    <scope>NUCLEOTIDE SEQUENCE [LARGE SCALE GENOMIC DNA]</scope>
    <source>
        <strain evidence="2 3">HM1:IMSS clone 6</strain>
    </source>
</reference>
<dbReference type="Proteomes" id="UP000078387">
    <property type="component" value="Unassembled WGS sequence"/>
</dbReference>
<dbReference type="VEuPathDB" id="AmoebaDB:EHI_035560"/>
<dbReference type="VEuPathDB" id="AmoebaDB:KM1_072860"/>
<dbReference type="VEuPathDB" id="AmoebaDB:EHI5A_013010"/>
<accession>A0A5K1UCF5</accession>
<gene>
    <name evidence="2" type="ORF">CL6EHI_035560</name>
</gene>
<evidence type="ECO:0000313" key="3">
    <source>
        <dbReference type="Proteomes" id="UP000078387"/>
    </source>
</evidence>
<dbReference type="VEuPathDB" id="AmoebaDB:EHI7A_043150"/>
<comment type="caution">
    <text evidence="2">The sequence shown here is derived from an EMBL/GenBank/DDBJ whole genome shotgun (WGS) entry which is preliminary data.</text>
</comment>
<proteinExistence type="predicted"/>
<sequence length="710" mass="83670">MSKDRTKIPDSQFLKNHIKFNRHIQDMLERNIAITENTLTTYCREVHNKQPTQINEVFSGIGLELHKLKCVLVQSSDEYIKEIQNQIEVLIKPIRKEFVYCCDTFGFQLYEGKQIECYSKYDGGDVFIDRESRLSNGIIGLSPDGDIIYPFIVLNKTECAKKSTYNEMEKKCIFSFNLMLSIKCTDIQKWCIESLVPQINEKKKKLNYNGRALIIINHFVFKLMKNIEHQLDKAGIDVFVLPKDYGDENEPIYKTIELCVNQLNNKSFTFLKKIHIMEYLQFLIKNSRLIKEQFNLAYRCNYTGDLIEINQELQKEINEIELKKVKNERKSLQKKEIKEQNEEDIRKKSDNVIVTKDTPDDSIKEKLKHKNDIIATVNNFVNELVKVIEGVPLSLIICCDVYEPPNLKKSSGWTTRSGRMRKSEEIKEMKASVILCINGDGKGARPLCCVKEIVKKQMTLLFNDKVYFKDTSDGYINEECFLLWLFDEVIPFATEQRKKTGNEEQRIVLLINEELKNWINEEQMKQYLIKIVFVPKKLKEATMPLQQVFDCIDEEVINYVDLKESVCFTTLDTYFETFEENEEQNTLKIHEMFKDFNYTELLLLGDQEEIESMKKRIINSIFLFETPIIVDIPHNIDAITSFDFDKTDLNIREKRVLYRTLIEPKFKDIKNASLQLYFLHLKFPRLVSHLFPFFNDLTHQKRSLKRLFDD</sequence>
<dbReference type="OMA" id="KSHTMEY"/>
<dbReference type="VEuPathDB" id="AmoebaDB:EHI8A_041860"/>
<organism evidence="2 3">
    <name type="scientific">Entamoeba histolytica</name>
    <dbReference type="NCBI Taxonomy" id="5759"/>
    <lineage>
        <taxon>Eukaryota</taxon>
        <taxon>Amoebozoa</taxon>
        <taxon>Evosea</taxon>
        <taxon>Archamoebae</taxon>
        <taxon>Mastigamoebida</taxon>
        <taxon>Entamoebidae</taxon>
        <taxon>Entamoeba</taxon>
    </lineage>
</organism>
<dbReference type="EMBL" id="BDEQ01000001">
    <property type="protein sequence ID" value="GAT93644.1"/>
    <property type="molecule type" value="Genomic_DNA"/>
</dbReference>